<proteinExistence type="predicted"/>
<dbReference type="EMBL" id="JANBUH010000585">
    <property type="protein sequence ID" value="KAJ2750316.1"/>
    <property type="molecule type" value="Genomic_DNA"/>
</dbReference>
<feature type="compositionally biased region" description="Polar residues" evidence="1">
    <location>
        <begin position="336"/>
        <end position="357"/>
    </location>
</feature>
<comment type="caution">
    <text evidence="2">The sequence shown here is derived from an EMBL/GenBank/DDBJ whole genome shotgun (WGS) entry which is preliminary data.</text>
</comment>
<sequence>MCDLLKRVVTVLTLLTRKRRRGKEPEDDEALTPPTTTSPEALTAATNTYDSVGPQIDRDAALPLPGKSAMSSKVSRVPGSAPPKKKVRFDLTPIDTPKPRRDIPPPEWKLEFLEPYNALTKPRFKIIRRKRTPDHALTERLYGYTDLCSIGSSNLFLPPCQQRSIDEGFDGMARVCMIRYFRERKQRFAEEAAASIEAALNIMWCNRDVKEIRKLSLLEKRDLFAPIRERPIGVDVVNTKSKISEYKVDINSRRTHPTNWEYGHMRKKRAVCGGNTDSFIVIFELDELSAPKSAGAEQAGTGSNDETIQPVALRADGEQSAGPSTSVVGKKRRACQTASVANNRRVVSQRSSEQPATRGSGEANIKHPASRAHAGAGGDQSATSSSEGVNVKHPIGQGASAASSVLATSQPMAWSIAQPALGMGASAPTLPLGSNSTGSFVPLASISSIGQLGRDTERQVSPTGYAIDGQVDLAENSGMEVDTEGVFGGEGRGLANNIGNGLGREVPNFTTGPNWPPVPSTALPGLATRLGQGSSFDFAGRLGQPPLPSAAHGQSSSGPFSQSTGFDFGRIGQLSLSSAAPAPSSSGLFGQGTTANPSSMVGQPMRPNTTLPGLSLFSSNAGSNTAQGHNSTSGPNFATGSNATPIGSTGGFNLAAIPSWPSLSNQTPRYDPADDFIYGTEFPSGKRNRR</sequence>
<accession>A0A9W8L9V1</accession>
<gene>
    <name evidence="2" type="ORF">GGI19_005179</name>
</gene>
<feature type="region of interest" description="Disordered" evidence="1">
    <location>
        <begin position="534"/>
        <end position="564"/>
    </location>
</feature>
<dbReference type="Proteomes" id="UP001140011">
    <property type="component" value="Unassembled WGS sequence"/>
</dbReference>
<protein>
    <submittedName>
        <fullName evidence="2">Uncharacterized protein</fullName>
    </submittedName>
</protein>
<evidence type="ECO:0000256" key="1">
    <source>
        <dbReference type="SAM" id="MobiDB-lite"/>
    </source>
</evidence>
<dbReference type="OrthoDB" id="5566462at2759"/>
<feature type="compositionally biased region" description="Polar residues" evidence="1">
    <location>
        <begin position="587"/>
        <end position="644"/>
    </location>
</feature>
<organism evidence="2 3">
    <name type="scientific">Coemansia pectinata</name>
    <dbReference type="NCBI Taxonomy" id="1052879"/>
    <lineage>
        <taxon>Eukaryota</taxon>
        <taxon>Fungi</taxon>
        <taxon>Fungi incertae sedis</taxon>
        <taxon>Zoopagomycota</taxon>
        <taxon>Kickxellomycotina</taxon>
        <taxon>Kickxellomycetes</taxon>
        <taxon>Kickxellales</taxon>
        <taxon>Kickxellaceae</taxon>
        <taxon>Coemansia</taxon>
    </lineage>
</organism>
<name>A0A9W8L9V1_9FUNG</name>
<feature type="compositionally biased region" description="Polar residues" evidence="1">
    <location>
        <begin position="33"/>
        <end position="50"/>
    </location>
</feature>
<dbReference type="AlphaFoldDB" id="A0A9W8L9V1"/>
<feature type="compositionally biased region" description="Polar residues" evidence="1">
    <location>
        <begin position="552"/>
        <end position="564"/>
    </location>
</feature>
<evidence type="ECO:0000313" key="3">
    <source>
        <dbReference type="Proteomes" id="UP001140011"/>
    </source>
</evidence>
<evidence type="ECO:0000313" key="2">
    <source>
        <dbReference type="EMBL" id="KAJ2750316.1"/>
    </source>
</evidence>
<feature type="region of interest" description="Disordered" evidence="1">
    <location>
        <begin position="19"/>
        <end position="103"/>
    </location>
</feature>
<keyword evidence="3" id="KW-1185">Reference proteome</keyword>
<feature type="region of interest" description="Disordered" evidence="1">
    <location>
        <begin position="577"/>
        <end position="644"/>
    </location>
</feature>
<reference evidence="2" key="1">
    <citation type="submission" date="2022-07" db="EMBL/GenBank/DDBJ databases">
        <title>Phylogenomic reconstructions and comparative analyses of Kickxellomycotina fungi.</title>
        <authorList>
            <person name="Reynolds N.K."/>
            <person name="Stajich J.E."/>
            <person name="Barry K."/>
            <person name="Grigoriev I.V."/>
            <person name="Crous P."/>
            <person name="Smith M.E."/>
        </authorList>
    </citation>
    <scope>NUCLEOTIDE SEQUENCE</scope>
    <source>
        <strain evidence="2">BCRC 34297</strain>
    </source>
</reference>
<feature type="region of interest" description="Disordered" evidence="1">
    <location>
        <begin position="313"/>
        <end position="395"/>
    </location>
</feature>
<feature type="compositionally biased region" description="Low complexity" evidence="1">
    <location>
        <begin position="577"/>
        <end position="586"/>
    </location>
</feature>